<dbReference type="AlphaFoldDB" id="A0A8H3FYL9"/>
<gene>
    <name evidence="2" type="ORF">ALECFALPRED_005544</name>
</gene>
<dbReference type="Pfam" id="PF11951">
    <property type="entry name" value="Fungal_trans_2"/>
    <property type="match status" value="1"/>
</dbReference>
<accession>A0A8H3FYL9</accession>
<evidence type="ECO:0000313" key="2">
    <source>
        <dbReference type="EMBL" id="CAF9933274.1"/>
    </source>
</evidence>
<feature type="region of interest" description="Disordered" evidence="1">
    <location>
        <begin position="58"/>
        <end position="91"/>
    </location>
</feature>
<dbReference type="PANTHER" id="PTHR37540">
    <property type="entry name" value="TRANSCRIPTION FACTOR (ACR-2), PUTATIVE-RELATED-RELATED"/>
    <property type="match status" value="1"/>
</dbReference>
<name>A0A8H3FYL9_9LECA</name>
<dbReference type="EMBL" id="CAJPDR010000351">
    <property type="protein sequence ID" value="CAF9933274.1"/>
    <property type="molecule type" value="Genomic_DNA"/>
</dbReference>
<dbReference type="PANTHER" id="PTHR37540:SF5">
    <property type="entry name" value="TRANSCRIPTION FACTOR DOMAIN-CONTAINING PROTEIN"/>
    <property type="match status" value="1"/>
</dbReference>
<organism evidence="2 3">
    <name type="scientific">Alectoria fallacina</name>
    <dbReference type="NCBI Taxonomy" id="1903189"/>
    <lineage>
        <taxon>Eukaryota</taxon>
        <taxon>Fungi</taxon>
        <taxon>Dikarya</taxon>
        <taxon>Ascomycota</taxon>
        <taxon>Pezizomycotina</taxon>
        <taxon>Lecanoromycetes</taxon>
        <taxon>OSLEUM clade</taxon>
        <taxon>Lecanoromycetidae</taxon>
        <taxon>Lecanorales</taxon>
        <taxon>Lecanorineae</taxon>
        <taxon>Parmeliaceae</taxon>
        <taxon>Alectoria</taxon>
    </lineage>
</organism>
<dbReference type="Proteomes" id="UP000664203">
    <property type="component" value="Unassembled WGS sequence"/>
</dbReference>
<protein>
    <submittedName>
        <fullName evidence="2">Uncharacterized protein</fullName>
    </submittedName>
</protein>
<keyword evidence="3" id="KW-1185">Reference proteome</keyword>
<reference evidence="2" key="1">
    <citation type="submission" date="2021-03" db="EMBL/GenBank/DDBJ databases">
        <authorList>
            <person name="Tagirdzhanova G."/>
        </authorList>
    </citation>
    <scope>NUCLEOTIDE SEQUENCE</scope>
</reference>
<feature type="compositionally biased region" description="Polar residues" evidence="1">
    <location>
        <begin position="1"/>
        <end position="24"/>
    </location>
</feature>
<dbReference type="OrthoDB" id="4158087at2759"/>
<sequence length="608" mass="67882">MSSTSRANGATSAKAASNKWQFVNVNEPKKNQDKDIISVVRAHAMRNVRRKQRMELTAQHQNKLKAQAPESDRADSNATAEPSVQISLDDRPIGDKADLDWSISLREMLSKLEFTNLGHLASSKEAELAAEYDQDAQRPDYWQSYGEDETRASKQFMLGIHRPESPKSLIGDGVFDPFDVMPISGCANYNSHALNHFASIIGLNCVPVGQGTAQSTLSKRWLPHALQDSTLFLATLTFAEVHLGILSGNHKSLRALLHKGNSIKAVNAKLGDRKLALSNEAIGAVAMLAAMESILGNYKELRIHMSGLQTMVYMRGGLQSLGWGGVLHMFISWQDLLSSEMIVSAPLDGKRPCCLVFRRSLPYSNPVFPELGLSTELCSEISTSFQDMQYLTQTNKIGEKSRCIFEMLAFCKMRTDVVHRLLSFSNQKPASEMTNLDYNVEICRLAALIYVKVALHMYAPLSAMTQSLKAQLMHLITQGEANSNIDLGTRQRPDSMTWALFIGGIHSLNNGEEEWFALRLARGIRVSGLVTWTEMEERLGQICWLDKLNTPTCRSLWRKVEGILAEYWAHQVREAALDWDRKGPLLLSLLLGEGSRATRELQEMMPVQ</sequence>
<feature type="compositionally biased region" description="Basic and acidic residues" evidence="1">
    <location>
        <begin position="27"/>
        <end position="36"/>
    </location>
</feature>
<proteinExistence type="predicted"/>
<feature type="compositionally biased region" description="Polar residues" evidence="1">
    <location>
        <begin position="76"/>
        <end position="86"/>
    </location>
</feature>
<evidence type="ECO:0000256" key="1">
    <source>
        <dbReference type="SAM" id="MobiDB-lite"/>
    </source>
</evidence>
<comment type="caution">
    <text evidence="2">The sequence shown here is derived from an EMBL/GenBank/DDBJ whole genome shotgun (WGS) entry which is preliminary data.</text>
</comment>
<evidence type="ECO:0000313" key="3">
    <source>
        <dbReference type="Proteomes" id="UP000664203"/>
    </source>
</evidence>
<dbReference type="InterPro" id="IPR021858">
    <property type="entry name" value="Fun_TF"/>
</dbReference>
<feature type="region of interest" description="Disordered" evidence="1">
    <location>
        <begin position="1"/>
        <end position="36"/>
    </location>
</feature>